<feature type="active site" evidence="7">
    <location>
        <position position="517"/>
    </location>
</feature>
<dbReference type="InterPro" id="IPR016589">
    <property type="entry name" value="tRNA_splic_SEN2"/>
</dbReference>
<reference evidence="10 11" key="1">
    <citation type="submission" date="2017-06" db="EMBL/GenBank/DDBJ databases">
        <title>Ant-infecting Ophiocordyceps genomes reveal a high diversity of potential behavioral manipulation genes and a possible major role for enterotoxins.</title>
        <authorList>
            <person name="De Bekker C."/>
            <person name="Evans H.C."/>
            <person name="Brachmann A."/>
            <person name="Hughes D.P."/>
        </authorList>
    </citation>
    <scope>NUCLEOTIDE SEQUENCE [LARGE SCALE GENOMIC DNA]</scope>
    <source>
        <strain evidence="10 11">1348a</strain>
    </source>
</reference>
<accession>A0A2C5ZH31</accession>
<dbReference type="EC" id="4.6.1.16" evidence="2"/>
<comment type="similarity">
    <text evidence="1">Belongs to the tRNA-intron endonuclease family.</text>
</comment>
<evidence type="ECO:0000256" key="7">
    <source>
        <dbReference type="PIRSR" id="PIRSR011789-1"/>
    </source>
</evidence>
<name>A0A2C5ZH31_9HYPO</name>
<comment type="caution">
    <text evidence="10">The sequence shown here is derived from an EMBL/GenBank/DDBJ whole genome shotgun (WGS) entry which is preliminary data.</text>
</comment>
<protein>
    <recommendedName>
        <fullName evidence="2">tRNA-intron lyase</fullName>
        <ecNumber evidence="2">4.6.1.16</ecNumber>
    </recommendedName>
    <alternativeName>
        <fullName evidence="5">tRNA-intron endonuclease Sen2</fullName>
    </alternativeName>
</protein>
<evidence type="ECO:0000256" key="8">
    <source>
        <dbReference type="SAM" id="MobiDB-lite"/>
    </source>
</evidence>
<gene>
    <name evidence="10" type="ORF">CDD82_2591</name>
</gene>
<keyword evidence="3" id="KW-0819">tRNA processing</keyword>
<dbReference type="Proteomes" id="UP000224854">
    <property type="component" value="Unassembled WGS sequence"/>
</dbReference>
<dbReference type="AlphaFoldDB" id="A0A2C5ZH31"/>
<evidence type="ECO:0000256" key="2">
    <source>
        <dbReference type="ARBA" id="ARBA00012573"/>
    </source>
</evidence>
<keyword evidence="11" id="KW-1185">Reference proteome</keyword>
<dbReference type="PANTHER" id="PTHR21227">
    <property type="entry name" value="TRNA-SPLICING ENDONUCLEASE SUBUNIT SEN2"/>
    <property type="match status" value="1"/>
</dbReference>
<dbReference type="EMBL" id="NJEU01000197">
    <property type="protein sequence ID" value="PHH79100.1"/>
    <property type="molecule type" value="Genomic_DNA"/>
</dbReference>
<evidence type="ECO:0000313" key="10">
    <source>
        <dbReference type="EMBL" id="PHH79100.1"/>
    </source>
</evidence>
<dbReference type="OrthoDB" id="10249562at2759"/>
<dbReference type="PIRSF" id="PIRSF011789">
    <property type="entry name" value="tRNA_splic_SEN2"/>
    <property type="match status" value="1"/>
</dbReference>
<comment type="catalytic activity">
    <reaction evidence="6">
        <text>pretRNA = a 3'-half-tRNA molecule with a 5'-OH end + a 5'-half-tRNA molecule with a 2',3'-cyclic phosphate end + an intron with a 2',3'-cyclic phosphate and a 5'-hydroxyl terminus.</text>
        <dbReference type="EC" id="4.6.1.16"/>
    </reaction>
</comment>
<feature type="active site" evidence="7">
    <location>
        <position position="466"/>
    </location>
</feature>
<dbReference type="GO" id="GO:0000213">
    <property type="term" value="F:tRNA-intron lyase activity"/>
    <property type="evidence" value="ECO:0007669"/>
    <property type="project" value="UniProtKB-EC"/>
</dbReference>
<evidence type="ECO:0000256" key="4">
    <source>
        <dbReference type="ARBA" id="ARBA00023239"/>
    </source>
</evidence>
<dbReference type="GO" id="GO:0000379">
    <property type="term" value="P:tRNA-type intron splice site recognition and cleavage"/>
    <property type="evidence" value="ECO:0007669"/>
    <property type="project" value="TreeGrafter"/>
</dbReference>
<evidence type="ECO:0000313" key="11">
    <source>
        <dbReference type="Proteomes" id="UP000224854"/>
    </source>
</evidence>
<dbReference type="InterPro" id="IPR006676">
    <property type="entry name" value="tRNA_splic"/>
</dbReference>
<dbReference type="GO" id="GO:0005737">
    <property type="term" value="C:cytoplasm"/>
    <property type="evidence" value="ECO:0007669"/>
    <property type="project" value="TreeGrafter"/>
</dbReference>
<dbReference type="Gene3D" id="3.40.1350.10">
    <property type="match status" value="1"/>
</dbReference>
<feature type="region of interest" description="Disordered" evidence="8">
    <location>
        <begin position="273"/>
        <end position="349"/>
    </location>
</feature>
<evidence type="ECO:0000256" key="5">
    <source>
        <dbReference type="ARBA" id="ARBA00032432"/>
    </source>
</evidence>
<dbReference type="GO" id="GO:0003676">
    <property type="term" value="F:nucleic acid binding"/>
    <property type="evidence" value="ECO:0007669"/>
    <property type="project" value="InterPro"/>
</dbReference>
<proteinExistence type="inferred from homology"/>
<dbReference type="InterPro" id="IPR011856">
    <property type="entry name" value="tRNA_endonuc-like_dom_sf"/>
</dbReference>
<keyword evidence="4" id="KW-0456">Lyase</keyword>
<dbReference type="GO" id="GO:0000214">
    <property type="term" value="C:tRNA-intron endonuclease complex"/>
    <property type="evidence" value="ECO:0007669"/>
    <property type="project" value="InterPro"/>
</dbReference>
<evidence type="ECO:0000259" key="9">
    <source>
        <dbReference type="Pfam" id="PF01974"/>
    </source>
</evidence>
<dbReference type="SUPFAM" id="SSF53032">
    <property type="entry name" value="tRNA-intron endonuclease catalytic domain-like"/>
    <property type="match status" value="1"/>
</dbReference>
<organism evidence="10 11">
    <name type="scientific">Ophiocordyceps australis</name>
    <dbReference type="NCBI Taxonomy" id="1399860"/>
    <lineage>
        <taxon>Eukaryota</taxon>
        <taxon>Fungi</taxon>
        <taxon>Dikarya</taxon>
        <taxon>Ascomycota</taxon>
        <taxon>Pezizomycotina</taxon>
        <taxon>Sordariomycetes</taxon>
        <taxon>Hypocreomycetidae</taxon>
        <taxon>Hypocreales</taxon>
        <taxon>Ophiocordycipitaceae</taxon>
        <taxon>Ophiocordyceps</taxon>
    </lineage>
</organism>
<feature type="region of interest" description="Disordered" evidence="8">
    <location>
        <begin position="1"/>
        <end position="31"/>
    </location>
</feature>
<evidence type="ECO:0000256" key="1">
    <source>
        <dbReference type="ARBA" id="ARBA00008078"/>
    </source>
</evidence>
<feature type="compositionally biased region" description="Low complexity" evidence="8">
    <location>
        <begin position="7"/>
        <end position="20"/>
    </location>
</feature>
<feature type="active site" evidence="7">
    <location>
        <position position="474"/>
    </location>
</feature>
<feature type="compositionally biased region" description="Polar residues" evidence="8">
    <location>
        <begin position="329"/>
        <end position="345"/>
    </location>
</feature>
<dbReference type="InterPro" id="IPR006677">
    <property type="entry name" value="tRNA_intron_Endonuc_cat-like"/>
</dbReference>
<dbReference type="InterPro" id="IPR036167">
    <property type="entry name" value="tRNA_intron_Endo_cat-like_sf"/>
</dbReference>
<dbReference type="Pfam" id="PF01974">
    <property type="entry name" value="tRNA_int_endo"/>
    <property type="match status" value="1"/>
</dbReference>
<evidence type="ECO:0000256" key="6">
    <source>
        <dbReference type="ARBA" id="ARBA00034031"/>
    </source>
</evidence>
<feature type="compositionally biased region" description="Polar residues" evidence="8">
    <location>
        <begin position="308"/>
        <end position="320"/>
    </location>
</feature>
<sequence length="563" mass="62297">MDDIVASTKTSTLPTPTPSTEPVKTPKKRGPSIHQIYSLPAPIRTFPLPAFYPNNPLSLFPLVFAWLGQLFSPPPAEPSVIHDGVWNQATVSVHVTKDTSMRALWEQGFFGKGSLSRSEPNWLKRERVRQGLEAAHVSEILTVQRRQERAQAKWERARAEQEAIHRIRLQEAGLGETHDHVQAVKTPWTGTSGYAAPVGPLQLLSLPNSNAELHENKSDLCDGGHDSIATSSGKLPACDESLMRSLRSEKMPCHNAKSVSQSLSSQQVDLIETHGGSHDQHASPVNSAVSGSDAESPKGKSPNRQKSVRFSPTVESTTFQLYDPPRTPAASTNGSEQLANGNGKANTPLAMPSQHKAESIHDAIDTKESIVNKEHLQLTPQEAFFLSFGLGALRVSDGSSGQALSTTEMFRLFRQHSYFPSRDGPDDADLEPDDGFLVHYVVYHHFRSLGWVPRAGIKFGVDWLLYTRGPVFDHAEFGLVVVPSYSDAWWKLAGKKAEDKTWSWLHGVVRVLSHVTKSLVLVYVEVPARPKFDEALEIGIAEALKLYKVREVMVKRWSSNRNR</sequence>
<feature type="domain" description="tRNA intron endonuclease catalytic" evidence="9">
    <location>
        <begin position="436"/>
        <end position="525"/>
    </location>
</feature>
<evidence type="ECO:0000256" key="3">
    <source>
        <dbReference type="ARBA" id="ARBA00022694"/>
    </source>
</evidence>
<dbReference type="CDD" id="cd22363">
    <property type="entry name" value="tRNA-intron_lyase_C"/>
    <property type="match status" value="1"/>
</dbReference>
<dbReference type="PANTHER" id="PTHR21227:SF0">
    <property type="entry name" value="TRNA-SPLICING ENDONUCLEASE SUBUNIT SEN2"/>
    <property type="match status" value="1"/>
</dbReference>